<keyword evidence="2" id="KW-1185">Reference proteome</keyword>
<name>A0ABT1EL76_9FIRM</name>
<organism evidence="1 2">
    <name type="scientific">Ohessyouella blattaphilus</name>
    <dbReference type="NCBI Taxonomy" id="2949333"/>
    <lineage>
        <taxon>Bacteria</taxon>
        <taxon>Bacillati</taxon>
        <taxon>Bacillota</taxon>
        <taxon>Clostridia</taxon>
        <taxon>Lachnospirales</taxon>
        <taxon>Lachnospiraceae</taxon>
        <taxon>Ohessyouella</taxon>
    </lineage>
</organism>
<gene>
    <name evidence="1" type="ORF">NK118_14360</name>
</gene>
<sequence length="288" mass="32526">MQSLRGGEKSVQDLQNLTNHNDSIISVPLEGKDELIKEDFLSLGINYAILPDLHVGDGEIQVMVANGDVPKVQHWYKLYSEECRKSGEELGSLQLITSEEYTHTGAISEEQYIQLAEGKYKEADEKYHREPGEIEKLFLEGESDIRLATDKSFLEYYNNPEYIPLSINHESLVEKSSYAGGEEVKGQGFFASRIPGTWGENEQTLIIPTEQVFVTDEGQTYLAYIHKEQKPIVMDAVGKAVSVTKRPTGEELFTKHYDLVKRSIESKEISEIVQDIGERIPANPLKSR</sequence>
<accession>A0ABT1EL76</accession>
<evidence type="ECO:0000313" key="1">
    <source>
        <dbReference type="EMBL" id="MCP1111433.1"/>
    </source>
</evidence>
<evidence type="ECO:0000313" key="2">
    <source>
        <dbReference type="Proteomes" id="UP001523565"/>
    </source>
</evidence>
<dbReference type="EMBL" id="JAMZFV010000034">
    <property type="protein sequence ID" value="MCP1111433.1"/>
    <property type="molecule type" value="Genomic_DNA"/>
</dbReference>
<dbReference type="Proteomes" id="UP001523565">
    <property type="component" value="Unassembled WGS sequence"/>
</dbReference>
<protein>
    <submittedName>
        <fullName evidence="1">Uncharacterized protein</fullName>
    </submittedName>
</protein>
<dbReference type="RefSeq" id="WP_262070295.1">
    <property type="nucleotide sequence ID" value="NZ_JAMXOC010000034.1"/>
</dbReference>
<comment type="caution">
    <text evidence="1">The sequence shown here is derived from an EMBL/GenBank/DDBJ whole genome shotgun (WGS) entry which is preliminary data.</text>
</comment>
<proteinExistence type="predicted"/>
<reference evidence="1 2" key="1">
    <citation type="journal article" date="2022" name="Genome Biol. Evol.">
        <title>Host diet, physiology and behaviors set the stage for Lachnospiraceae cladogenesis.</title>
        <authorList>
            <person name="Vera-Ponce De Leon A."/>
            <person name="Schneider M."/>
            <person name="Jahnes B.C."/>
            <person name="Sadowski V."/>
            <person name="Camuy-Velez L.A."/>
            <person name="Duan J."/>
            <person name="Sabree Z.L."/>
        </authorList>
    </citation>
    <scope>NUCLEOTIDE SEQUENCE [LARGE SCALE GENOMIC DNA]</scope>
    <source>
        <strain evidence="1 2">PAL227</strain>
    </source>
</reference>